<evidence type="ECO:0000256" key="8">
    <source>
        <dbReference type="PROSITE-ProRule" id="PRU00552"/>
    </source>
</evidence>
<feature type="compositionally biased region" description="Low complexity" evidence="9">
    <location>
        <begin position="426"/>
        <end position="440"/>
    </location>
</feature>
<dbReference type="InterPro" id="IPR014014">
    <property type="entry name" value="RNA_helicase_DEAD_Q_motif"/>
</dbReference>
<evidence type="ECO:0000256" key="5">
    <source>
        <dbReference type="ARBA" id="ARBA00022840"/>
    </source>
</evidence>
<dbReference type="PROSITE" id="PS51194">
    <property type="entry name" value="HELICASE_CTER"/>
    <property type="match status" value="1"/>
</dbReference>
<dbReference type="Pfam" id="PF00271">
    <property type="entry name" value="Helicase_C"/>
    <property type="match status" value="1"/>
</dbReference>
<dbReference type="SMART" id="SM00487">
    <property type="entry name" value="DEXDc"/>
    <property type="match status" value="1"/>
</dbReference>
<name>A0A1F6T7T5_9PROT</name>
<dbReference type="PROSITE" id="PS00039">
    <property type="entry name" value="DEAD_ATP_HELICASE"/>
    <property type="match status" value="1"/>
</dbReference>
<dbReference type="STRING" id="1817756.A2140_04450"/>
<dbReference type="InterPro" id="IPR000629">
    <property type="entry name" value="RNA-helicase_DEAD-box_CS"/>
</dbReference>
<dbReference type="InterPro" id="IPR011545">
    <property type="entry name" value="DEAD/DEAH_box_helicase_dom"/>
</dbReference>
<dbReference type="GO" id="GO:0003724">
    <property type="term" value="F:RNA helicase activity"/>
    <property type="evidence" value="ECO:0007669"/>
    <property type="project" value="UniProtKB-UniRule"/>
</dbReference>
<dbReference type="InterPro" id="IPR027417">
    <property type="entry name" value="P-loop_NTPase"/>
</dbReference>
<feature type="domain" description="Helicase ATP-binding" evidence="10">
    <location>
        <begin position="40"/>
        <end position="226"/>
    </location>
</feature>
<evidence type="ECO:0000256" key="6">
    <source>
        <dbReference type="ARBA" id="ARBA00022884"/>
    </source>
</evidence>
<evidence type="ECO:0000256" key="4">
    <source>
        <dbReference type="ARBA" id="ARBA00022806"/>
    </source>
</evidence>
<dbReference type="HAMAP" id="MF_00661">
    <property type="entry name" value="DEAD_helicase_RhlB"/>
    <property type="match status" value="1"/>
</dbReference>
<feature type="compositionally biased region" description="Basic and acidic residues" evidence="9">
    <location>
        <begin position="402"/>
        <end position="423"/>
    </location>
</feature>
<dbReference type="PANTHER" id="PTHR47959">
    <property type="entry name" value="ATP-DEPENDENT RNA HELICASE RHLE-RELATED"/>
    <property type="match status" value="1"/>
</dbReference>
<evidence type="ECO:0000259" key="12">
    <source>
        <dbReference type="PROSITE" id="PS51195"/>
    </source>
</evidence>
<feature type="domain" description="DEAD-box RNA helicase Q" evidence="12">
    <location>
        <begin position="9"/>
        <end position="37"/>
    </location>
</feature>
<dbReference type="InterPro" id="IPR023554">
    <property type="entry name" value="RNA_helicase_ATP-dep_RhlB"/>
</dbReference>
<keyword evidence="3 7" id="KW-0378">Hydrolase</keyword>
<dbReference type="GO" id="GO:0006401">
    <property type="term" value="P:RNA catabolic process"/>
    <property type="evidence" value="ECO:0007669"/>
    <property type="project" value="UniProtKB-UniRule"/>
</dbReference>
<dbReference type="PROSITE" id="PS51192">
    <property type="entry name" value="HELICASE_ATP_BIND_1"/>
    <property type="match status" value="1"/>
</dbReference>
<comment type="function">
    <text evidence="7">DEAD-box RNA helicase involved in RNA degradation. Has RNA-dependent ATPase activity and unwinds double-stranded RNA.</text>
</comment>
<keyword evidence="1 7" id="KW-0963">Cytoplasm</keyword>
<dbReference type="Proteomes" id="UP000178379">
    <property type="component" value="Unassembled WGS sequence"/>
</dbReference>
<dbReference type="GO" id="GO:0003723">
    <property type="term" value="F:RNA binding"/>
    <property type="evidence" value="ECO:0007669"/>
    <property type="project" value="UniProtKB-UniRule"/>
</dbReference>
<feature type="short sequence motif" description="Q motif" evidence="8">
    <location>
        <begin position="9"/>
        <end position="37"/>
    </location>
</feature>
<comment type="catalytic activity">
    <reaction evidence="7">
        <text>ATP + H2O = ADP + phosphate + H(+)</text>
        <dbReference type="Rhea" id="RHEA:13065"/>
        <dbReference type="ChEBI" id="CHEBI:15377"/>
        <dbReference type="ChEBI" id="CHEBI:15378"/>
        <dbReference type="ChEBI" id="CHEBI:30616"/>
        <dbReference type="ChEBI" id="CHEBI:43474"/>
        <dbReference type="ChEBI" id="CHEBI:456216"/>
        <dbReference type="EC" id="3.6.4.13"/>
    </reaction>
</comment>
<dbReference type="PANTHER" id="PTHR47959:SF10">
    <property type="entry name" value="ATP-DEPENDENT RNA HELICASE RHLB"/>
    <property type="match status" value="1"/>
</dbReference>
<evidence type="ECO:0000259" key="11">
    <source>
        <dbReference type="PROSITE" id="PS51194"/>
    </source>
</evidence>
<reference evidence="13 14" key="1">
    <citation type="journal article" date="2016" name="Nat. Commun.">
        <title>Thousands of microbial genomes shed light on interconnected biogeochemical processes in an aquifer system.</title>
        <authorList>
            <person name="Anantharaman K."/>
            <person name="Brown C.T."/>
            <person name="Hug L.A."/>
            <person name="Sharon I."/>
            <person name="Castelle C.J."/>
            <person name="Probst A.J."/>
            <person name="Thomas B.C."/>
            <person name="Singh A."/>
            <person name="Wilkins M.J."/>
            <person name="Karaoz U."/>
            <person name="Brodie E.L."/>
            <person name="Williams K.H."/>
            <person name="Hubbard S.S."/>
            <person name="Banfield J.F."/>
        </authorList>
    </citation>
    <scope>NUCLEOTIDE SEQUENCE [LARGE SCALE GENOMIC DNA]</scope>
</reference>
<keyword evidence="6 7" id="KW-0694">RNA-binding</keyword>
<evidence type="ECO:0000313" key="14">
    <source>
        <dbReference type="Proteomes" id="UP000178379"/>
    </source>
</evidence>
<organism evidence="13 14">
    <name type="scientific">Candidatus Muproteobacteria bacterium RBG_16_62_13</name>
    <dbReference type="NCBI Taxonomy" id="1817756"/>
    <lineage>
        <taxon>Bacteria</taxon>
        <taxon>Pseudomonadati</taxon>
        <taxon>Pseudomonadota</taxon>
        <taxon>Candidatus Muproteobacteria</taxon>
    </lineage>
</organism>
<dbReference type="InterPro" id="IPR014001">
    <property type="entry name" value="Helicase_ATP-bd"/>
</dbReference>
<dbReference type="AlphaFoldDB" id="A0A1F6T7T5"/>
<proteinExistence type="inferred from homology"/>
<dbReference type="PROSITE" id="PS51195">
    <property type="entry name" value="Q_MOTIF"/>
    <property type="match status" value="1"/>
</dbReference>
<dbReference type="CDD" id="cd18787">
    <property type="entry name" value="SF2_C_DEAD"/>
    <property type="match status" value="1"/>
</dbReference>
<evidence type="ECO:0000256" key="7">
    <source>
        <dbReference type="HAMAP-Rule" id="MF_00661"/>
    </source>
</evidence>
<dbReference type="Pfam" id="PF00270">
    <property type="entry name" value="DEAD"/>
    <property type="match status" value="1"/>
</dbReference>
<keyword evidence="4 7" id="KW-0347">Helicase</keyword>
<gene>
    <name evidence="7" type="primary">rhlB</name>
    <name evidence="13" type="ORF">A2140_04450</name>
</gene>
<evidence type="ECO:0000313" key="13">
    <source>
        <dbReference type="EMBL" id="OGI41184.1"/>
    </source>
</evidence>
<evidence type="ECO:0000256" key="2">
    <source>
        <dbReference type="ARBA" id="ARBA00022741"/>
    </source>
</evidence>
<evidence type="ECO:0000259" key="10">
    <source>
        <dbReference type="PROSITE" id="PS51192"/>
    </source>
</evidence>
<feature type="domain" description="Helicase C-terminal" evidence="11">
    <location>
        <begin position="237"/>
        <end position="399"/>
    </location>
</feature>
<dbReference type="InterPro" id="IPR050079">
    <property type="entry name" value="DEAD_box_RNA_helicase"/>
</dbReference>
<evidence type="ECO:0000256" key="9">
    <source>
        <dbReference type="SAM" id="MobiDB-lite"/>
    </source>
</evidence>
<sequence>MSEHHLTDTPFASLGLPEALLAGVQAAGFEFCTPIQAQTLPVALGGRDVAGQAQTGTGKTAAFLLAAFSYLMRQDDIVRAAGEVSDRPRSAPRCVILAPTRELAVQIHKDAETLAKHTGYRLVLVFGGTGYDSQRRALEEGVDVLIGTPGRVIDYFKQGVFTLGHAQVMVLDEADRMFDLGFIKDIRYLLRKMPEPAKRLNMLFSATLSFRVMELAHEHMNEAETVRIEPDKRTADKVTQALYHTAMEEKLPLLVGLLRHHGSLRSLVFVNTKDIAEHVASTLKANGLEAAVLSGDVPQTQRMKLLEDFTQGRLPVLVATDVAARGLHIPEVSHVYNYDLPQNAEDYVHRIGRTARAGASGDAISFACEKYVFSLPEIEDYIGHKIPVTAITPELLPPIETVRRIRRERDDRRPGHGGRDRGRGRAGPARGARPPRSSSPRPERPARETSDVPRTRTPDVPPITSPIGEAANAPSLARGPRLDPIGEVQATPEQAPVAVVSEAVVPREVRETPAPRTSAPRRPAPRRGGRGDVPVIG</sequence>
<dbReference type="SMART" id="SM00490">
    <property type="entry name" value="HELICc"/>
    <property type="match status" value="1"/>
</dbReference>
<feature type="region of interest" description="Disordered" evidence="9">
    <location>
        <begin position="402"/>
        <end position="495"/>
    </location>
</feature>
<dbReference type="InterPro" id="IPR044742">
    <property type="entry name" value="DEAD/DEAH_RhlB"/>
</dbReference>
<dbReference type="GO" id="GO:0005524">
    <property type="term" value="F:ATP binding"/>
    <property type="evidence" value="ECO:0007669"/>
    <property type="project" value="UniProtKB-UniRule"/>
</dbReference>
<comment type="subcellular location">
    <subcellularLocation>
        <location evidence="7">Cytoplasm</location>
    </subcellularLocation>
</comment>
<protein>
    <recommendedName>
        <fullName evidence="7">ATP-dependent RNA helicase RhlB</fullName>
        <ecNumber evidence="7">3.6.4.13</ecNumber>
    </recommendedName>
</protein>
<keyword evidence="2 7" id="KW-0547">Nucleotide-binding</keyword>
<dbReference type="InterPro" id="IPR001650">
    <property type="entry name" value="Helicase_C-like"/>
</dbReference>
<feature type="compositionally biased region" description="Basic and acidic residues" evidence="9">
    <location>
        <begin position="441"/>
        <end position="457"/>
    </location>
</feature>
<feature type="region of interest" description="Disordered" evidence="9">
    <location>
        <begin position="508"/>
        <end position="537"/>
    </location>
</feature>
<dbReference type="GO" id="GO:0016887">
    <property type="term" value="F:ATP hydrolysis activity"/>
    <property type="evidence" value="ECO:0007669"/>
    <property type="project" value="RHEA"/>
</dbReference>
<comment type="similarity">
    <text evidence="7">Belongs to the DEAD box helicase family. RhlB subfamily.</text>
</comment>
<dbReference type="EMBL" id="MFSQ01000033">
    <property type="protein sequence ID" value="OGI41184.1"/>
    <property type="molecule type" value="Genomic_DNA"/>
</dbReference>
<evidence type="ECO:0000256" key="1">
    <source>
        <dbReference type="ARBA" id="ARBA00022490"/>
    </source>
</evidence>
<evidence type="ECO:0000256" key="3">
    <source>
        <dbReference type="ARBA" id="ARBA00022801"/>
    </source>
</evidence>
<dbReference type="GO" id="GO:0005829">
    <property type="term" value="C:cytosol"/>
    <property type="evidence" value="ECO:0007669"/>
    <property type="project" value="TreeGrafter"/>
</dbReference>
<dbReference type="Gene3D" id="3.40.50.300">
    <property type="entry name" value="P-loop containing nucleotide triphosphate hydrolases"/>
    <property type="match status" value="2"/>
</dbReference>
<dbReference type="EC" id="3.6.4.13" evidence="7"/>
<accession>A0A1F6T7T5</accession>
<dbReference type="SUPFAM" id="SSF52540">
    <property type="entry name" value="P-loop containing nucleoside triphosphate hydrolases"/>
    <property type="match status" value="1"/>
</dbReference>
<keyword evidence="5 7" id="KW-0067">ATP-binding</keyword>
<dbReference type="CDD" id="cd00268">
    <property type="entry name" value="DEADc"/>
    <property type="match status" value="1"/>
</dbReference>
<comment type="caution">
    <text evidence="13">The sequence shown here is derived from an EMBL/GenBank/DDBJ whole genome shotgun (WGS) entry which is preliminary data.</text>
</comment>